<dbReference type="GO" id="GO:0003677">
    <property type="term" value="F:DNA binding"/>
    <property type="evidence" value="ECO:0007669"/>
    <property type="project" value="InterPro"/>
</dbReference>
<reference evidence="2" key="2">
    <citation type="submission" date="2021-04" db="EMBL/GenBank/DDBJ databases">
        <authorList>
            <person name="Gilroy R."/>
        </authorList>
    </citation>
    <scope>NUCLEOTIDE SEQUENCE</scope>
    <source>
        <strain evidence="2">CHK196-7946</strain>
    </source>
</reference>
<dbReference type="InterPro" id="IPR010982">
    <property type="entry name" value="Lambda_DNA-bd_dom_sf"/>
</dbReference>
<dbReference type="Gene3D" id="1.10.260.40">
    <property type="entry name" value="lambda repressor-like DNA-binding domains"/>
    <property type="match status" value="1"/>
</dbReference>
<protein>
    <submittedName>
        <fullName evidence="2">Helix-turn-helix domain-containing protein</fullName>
    </submittedName>
</protein>
<evidence type="ECO:0000313" key="2">
    <source>
        <dbReference type="EMBL" id="HJC74000.1"/>
    </source>
</evidence>
<dbReference type="PROSITE" id="PS50943">
    <property type="entry name" value="HTH_CROC1"/>
    <property type="match status" value="1"/>
</dbReference>
<dbReference type="Proteomes" id="UP000823902">
    <property type="component" value="Unassembled WGS sequence"/>
</dbReference>
<feature type="domain" description="HTH cro/C1-type" evidence="1">
    <location>
        <begin position="7"/>
        <end position="61"/>
    </location>
</feature>
<accession>A0A9D2Q9P9</accession>
<evidence type="ECO:0000313" key="3">
    <source>
        <dbReference type="Proteomes" id="UP000823902"/>
    </source>
</evidence>
<reference evidence="2" key="1">
    <citation type="journal article" date="2021" name="PeerJ">
        <title>Extensive microbial diversity within the chicken gut microbiome revealed by metagenomics and culture.</title>
        <authorList>
            <person name="Gilroy R."/>
            <person name="Ravi A."/>
            <person name="Getino M."/>
            <person name="Pursley I."/>
            <person name="Horton D.L."/>
            <person name="Alikhan N.F."/>
            <person name="Baker D."/>
            <person name="Gharbi K."/>
            <person name="Hall N."/>
            <person name="Watson M."/>
            <person name="Adriaenssens E.M."/>
            <person name="Foster-Nyarko E."/>
            <person name="Jarju S."/>
            <person name="Secka A."/>
            <person name="Antonio M."/>
            <person name="Oren A."/>
            <person name="Chaudhuri R.R."/>
            <person name="La Ragione R."/>
            <person name="Hildebrand F."/>
            <person name="Pallen M.J."/>
        </authorList>
    </citation>
    <scope>NUCLEOTIDE SEQUENCE</scope>
    <source>
        <strain evidence="2">CHK196-7946</strain>
    </source>
</reference>
<dbReference type="EMBL" id="DWVY01000013">
    <property type="protein sequence ID" value="HJC74000.1"/>
    <property type="molecule type" value="Genomic_DNA"/>
</dbReference>
<proteinExistence type="predicted"/>
<dbReference type="InterPro" id="IPR001387">
    <property type="entry name" value="Cro/C1-type_HTH"/>
</dbReference>
<sequence>MTQGERVRELRKYLGLTLEKFGKSLGVGKTAISKIENQERNMTEQMALSICREFRVNYFWLTEGKGDIFTGAPQGVVDEIAEDYKLDEIDKKIIEKYLELSEDQRQTIKDYLKSIFT</sequence>
<comment type="caution">
    <text evidence="2">The sequence shown here is derived from an EMBL/GenBank/DDBJ whole genome shotgun (WGS) entry which is preliminary data.</text>
</comment>
<gene>
    <name evidence="2" type="ORF">H9697_03495</name>
</gene>
<dbReference type="AlphaFoldDB" id="A0A9D2Q9P9"/>
<name>A0A9D2Q9P9_9FIRM</name>
<dbReference type="Pfam" id="PF12844">
    <property type="entry name" value="HTH_19"/>
    <property type="match status" value="1"/>
</dbReference>
<evidence type="ECO:0000259" key="1">
    <source>
        <dbReference type="PROSITE" id="PS50943"/>
    </source>
</evidence>
<dbReference type="SMART" id="SM00530">
    <property type="entry name" value="HTH_XRE"/>
    <property type="match status" value="1"/>
</dbReference>
<dbReference type="SUPFAM" id="SSF47413">
    <property type="entry name" value="lambda repressor-like DNA-binding domains"/>
    <property type="match status" value="1"/>
</dbReference>
<organism evidence="2 3">
    <name type="scientific">Candidatus Mediterraneibacter faecavium</name>
    <dbReference type="NCBI Taxonomy" id="2838668"/>
    <lineage>
        <taxon>Bacteria</taxon>
        <taxon>Bacillati</taxon>
        <taxon>Bacillota</taxon>
        <taxon>Clostridia</taxon>
        <taxon>Lachnospirales</taxon>
        <taxon>Lachnospiraceae</taxon>
        <taxon>Mediterraneibacter</taxon>
    </lineage>
</organism>
<dbReference type="CDD" id="cd00093">
    <property type="entry name" value="HTH_XRE"/>
    <property type="match status" value="1"/>
</dbReference>